<dbReference type="Proteomes" id="UP000286801">
    <property type="component" value="Unassembled WGS sequence"/>
</dbReference>
<dbReference type="EMBL" id="QNZI01000050">
    <property type="protein sequence ID" value="RTZ86368.1"/>
    <property type="molecule type" value="Genomic_DNA"/>
</dbReference>
<feature type="transmembrane region" description="Helical" evidence="1">
    <location>
        <begin position="12"/>
        <end position="32"/>
    </location>
</feature>
<gene>
    <name evidence="3" type="ORF">DSY94_01690</name>
    <name evidence="2" type="ORF">DSY97_03715</name>
</gene>
<keyword evidence="1" id="KW-0812">Transmembrane</keyword>
<evidence type="ECO:0000256" key="1">
    <source>
        <dbReference type="SAM" id="Phobius"/>
    </source>
</evidence>
<sequence length="147" mass="17058">MVLEQDSTIRSFMLKWLFILIISLILSTELFADYFKWEILVSENGYGTESHTIPVDSEGKIKSAANLAECRMVSFWTRIESELLLEGKTLVCVFEDKRQSVSVVCRDNHLNRKYNRVKELYPVAKDGFRINPELGAGSPYFELRCYF</sequence>
<organism evidence="3 5">
    <name type="scientific">SAR324 cluster bacterium</name>
    <dbReference type="NCBI Taxonomy" id="2024889"/>
    <lineage>
        <taxon>Bacteria</taxon>
        <taxon>Deltaproteobacteria</taxon>
        <taxon>SAR324 cluster</taxon>
    </lineage>
</organism>
<evidence type="ECO:0000313" key="4">
    <source>
        <dbReference type="Proteomes" id="UP000286801"/>
    </source>
</evidence>
<dbReference type="AlphaFoldDB" id="A0A432GS50"/>
<dbReference type="Proteomes" id="UP000287176">
    <property type="component" value="Unassembled WGS sequence"/>
</dbReference>
<protein>
    <submittedName>
        <fullName evidence="3">Uncharacterized protein</fullName>
    </submittedName>
</protein>
<comment type="caution">
    <text evidence="3">The sequence shown here is derived from an EMBL/GenBank/DDBJ whole genome shotgun (WGS) entry which is preliminary data.</text>
</comment>
<dbReference type="EMBL" id="QNZL01000096">
    <property type="protein sequence ID" value="RTZ80284.1"/>
    <property type="molecule type" value="Genomic_DNA"/>
</dbReference>
<reference evidence="4 5" key="1">
    <citation type="submission" date="2018-06" db="EMBL/GenBank/DDBJ databases">
        <title>Combined omics and stable isotope probing to characterize newly discovered Mariana Back-Arc vent microbial communities.</title>
        <authorList>
            <person name="Trembath-Reichert E."/>
            <person name="Huber J.A."/>
        </authorList>
    </citation>
    <scope>NUCLEOTIDE SEQUENCE [LARGE SCALE GENOMIC DNA]</scope>
    <source>
        <strain evidence="3">MAG 24</strain>
        <strain evidence="2">MAG 63_1</strain>
    </source>
</reference>
<proteinExistence type="predicted"/>
<evidence type="ECO:0000313" key="3">
    <source>
        <dbReference type="EMBL" id="RTZ86368.1"/>
    </source>
</evidence>
<evidence type="ECO:0000313" key="5">
    <source>
        <dbReference type="Proteomes" id="UP000287176"/>
    </source>
</evidence>
<accession>A0A432GS50</accession>
<keyword evidence="1" id="KW-0472">Membrane</keyword>
<keyword evidence="1" id="KW-1133">Transmembrane helix</keyword>
<name>A0A432GS50_9DELT</name>
<evidence type="ECO:0000313" key="2">
    <source>
        <dbReference type="EMBL" id="RTZ80284.1"/>
    </source>
</evidence>